<comment type="caution">
    <text evidence="3">The sequence shown here is derived from an EMBL/GenBank/DDBJ whole genome shotgun (WGS) entry which is preliminary data.</text>
</comment>
<feature type="region of interest" description="Disordered" evidence="1">
    <location>
        <begin position="417"/>
        <end position="449"/>
    </location>
</feature>
<name>A0A8T2RBU0_CERRI</name>
<feature type="region of interest" description="Disordered" evidence="1">
    <location>
        <begin position="1829"/>
        <end position="1860"/>
    </location>
</feature>
<gene>
    <name evidence="3" type="ORF">KP509_28G020700</name>
</gene>
<feature type="compositionally biased region" description="Basic and acidic residues" evidence="1">
    <location>
        <begin position="1295"/>
        <end position="1307"/>
    </location>
</feature>
<feature type="region of interest" description="Disordered" evidence="1">
    <location>
        <begin position="1295"/>
        <end position="1358"/>
    </location>
</feature>
<dbReference type="OMA" id="SQGMEDM"/>
<evidence type="ECO:0000256" key="1">
    <source>
        <dbReference type="SAM" id="MobiDB-lite"/>
    </source>
</evidence>
<protein>
    <recommendedName>
        <fullName evidence="2">C2 NT-type domain-containing protein</fullName>
    </recommendedName>
</protein>
<proteinExistence type="predicted"/>
<keyword evidence="4" id="KW-1185">Reference proteome</keyword>
<feature type="region of interest" description="Disordered" evidence="1">
    <location>
        <begin position="1042"/>
        <end position="1061"/>
    </location>
</feature>
<feature type="region of interest" description="Disordered" evidence="1">
    <location>
        <begin position="679"/>
        <end position="710"/>
    </location>
</feature>
<dbReference type="InterPro" id="IPR019448">
    <property type="entry name" value="NT-C2"/>
</dbReference>
<feature type="region of interest" description="Disordered" evidence="1">
    <location>
        <begin position="1788"/>
        <end position="1808"/>
    </location>
</feature>
<dbReference type="PROSITE" id="PS51840">
    <property type="entry name" value="C2_NT"/>
    <property type="match status" value="1"/>
</dbReference>
<feature type="region of interest" description="Disordered" evidence="1">
    <location>
        <begin position="1208"/>
        <end position="1228"/>
    </location>
</feature>
<feature type="region of interest" description="Disordered" evidence="1">
    <location>
        <begin position="1488"/>
        <end position="1516"/>
    </location>
</feature>
<evidence type="ECO:0000313" key="3">
    <source>
        <dbReference type="EMBL" id="KAH7293317.1"/>
    </source>
</evidence>
<accession>A0A8T2RBU0</accession>
<feature type="compositionally biased region" description="Basic and acidic residues" evidence="1">
    <location>
        <begin position="1678"/>
        <end position="1701"/>
    </location>
</feature>
<feature type="compositionally biased region" description="Basic and acidic residues" evidence="1">
    <location>
        <begin position="1315"/>
        <end position="1330"/>
    </location>
</feature>
<evidence type="ECO:0000259" key="2">
    <source>
        <dbReference type="PROSITE" id="PS51840"/>
    </source>
</evidence>
<feature type="region of interest" description="Disordered" evidence="1">
    <location>
        <begin position="55"/>
        <end position="125"/>
    </location>
</feature>
<feature type="compositionally biased region" description="Basic and acidic residues" evidence="1">
    <location>
        <begin position="1591"/>
        <end position="1612"/>
    </location>
</feature>
<feature type="region of interest" description="Disordered" evidence="1">
    <location>
        <begin position="1"/>
        <end position="21"/>
    </location>
</feature>
<dbReference type="Pfam" id="PF10358">
    <property type="entry name" value="NT-C2"/>
    <property type="match status" value="1"/>
</dbReference>
<dbReference type="InterPro" id="IPR039614">
    <property type="entry name" value="PMI1-like"/>
</dbReference>
<feature type="compositionally biased region" description="Basic and acidic residues" evidence="1">
    <location>
        <begin position="1788"/>
        <end position="1802"/>
    </location>
</feature>
<feature type="compositionally biased region" description="Polar residues" evidence="1">
    <location>
        <begin position="61"/>
        <end position="75"/>
    </location>
</feature>
<feature type="compositionally biased region" description="Polar residues" evidence="1">
    <location>
        <begin position="694"/>
        <end position="704"/>
    </location>
</feature>
<dbReference type="EMBL" id="CM035433">
    <property type="protein sequence ID" value="KAH7293317.1"/>
    <property type="molecule type" value="Genomic_DNA"/>
</dbReference>
<dbReference type="PANTHER" id="PTHR33414:SF1">
    <property type="entry name" value="PROTEIN PLASTID MOVEMENT IMPAIRED 1-RELATED 1"/>
    <property type="match status" value="1"/>
</dbReference>
<reference evidence="3" key="1">
    <citation type="submission" date="2021-08" db="EMBL/GenBank/DDBJ databases">
        <title>WGS assembly of Ceratopteris richardii.</title>
        <authorList>
            <person name="Marchant D.B."/>
            <person name="Chen G."/>
            <person name="Jenkins J."/>
            <person name="Shu S."/>
            <person name="Leebens-Mack J."/>
            <person name="Grimwood J."/>
            <person name="Schmutz J."/>
            <person name="Soltis P."/>
            <person name="Soltis D."/>
            <person name="Chen Z.-H."/>
        </authorList>
    </citation>
    <scope>NUCLEOTIDE SEQUENCE</scope>
    <source>
        <strain evidence="3">Whitten #5841</strain>
        <tissue evidence="3">Leaf</tissue>
    </source>
</reference>
<feature type="compositionally biased region" description="Polar residues" evidence="1">
    <location>
        <begin position="1838"/>
        <end position="1860"/>
    </location>
</feature>
<feature type="domain" description="C2 NT-type" evidence="2">
    <location>
        <begin position="236"/>
        <end position="387"/>
    </location>
</feature>
<feature type="region of interest" description="Disordered" evidence="1">
    <location>
        <begin position="1591"/>
        <end position="1651"/>
    </location>
</feature>
<organism evidence="3 4">
    <name type="scientific">Ceratopteris richardii</name>
    <name type="common">Triangle waterfern</name>
    <dbReference type="NCBI Taxonomy" id="49495"/>
    <lineage>
        <taxon>Eukaryota</taxon>
        <taxon>Viridiplantae</taxon>
        <taxon>Streptophyta</taxon>
        <taxon>Embryophyta</taxon>
        <taxon>Tracheophyta</taxon>
        <taxon>Polypodiopsida</taxon>
        <taxon>Polypodiidae</taxon>
        <taxon>Polypodiales</taxon>
        <taxon>Pteridineae</taxon>
        <taxon>Pteridaceae</taxon>
        <taxon>Parkerioideae</taxon>
        <taxon>Ceratopteris</taxon>
    </lineage>
</organism>
<sequence>MVRSSHSLLATNWNHDTLGPSQGSEQLLQELEALNQALHQSQKKAHLLQTVNGEPPIHLQQPRSQPPVSKHVSFSSRKDAAPAGNHPSDEVKTANSAQMVNSTPQSDNSMQDPPSSHTRLHARHSLSHLRASTRLSLKHDNVIGSTVDMASSSSLLSAHGGSEWIDKKPEQHSDAASRIDYSLSAHSSPSRNQEKYTSQELQDVTVNDSSESALKFDFSSSDKKSSLWNWKPFRALSHIGRNRWHCVFSAFVHAIEGLSPAMNGLRLSVHIRKEETKDGAVQTMPSRVLNGAAEFQETLFMKCTLYSNKGPSSTMKFMEKAFVVSVIAYDINGLNFGRYHIDFSRLLSDSVDAGRGHPGKGDSWHGVLDLTGKARGGKLAITFNYEVLDKDSAPFGNTSSRFRETPYHRSSLQFNFSFPSPGRGKPRKTAVKVNQRDSPGASESNNNYNDLLAMDKLNLDETRMESMDHASQDLKNTLAANERGRSAFYPELSCSSVNSSSSLMVDQIPSLEGVLDKSVAREEEDYYATEDFIVTDQGTEIDAAVGRCRDKAIAKLVVTHDAEQVSEHDNSHGIVNDKVDEQSQTADIDSVRNAPTDVDESVEKHPNDLTTRERIRNSGGENSDDVVQGAFLDALKNLPHSVNEVDSSVENHTSNAITELGLRRSLAQAARRRFYGLRTEHLSKEEPGGEQQEGADSNDQAKNVNDNEVHTDVEKIITVDEGKRRDNIPQVKVLETHDTLMHGRGATLLSKENAEVEPNGDGSVNDKVCSDEREAINVKFISRLQENTTAHVPESNNDAQNTVANDMDNACENVDIKDTQTYSKDITEVTADHALVDVGHDLQEKNGVSEASGGGKRGMHVYEAAGERCSTSKPESLYDVQKSEGIHSAFEGDEIYNNICSRGDKCDGVATKEREICSENTKAVTADDTAAGEVNDLKEEERASQNGLSVYSRAGESCCASEDENVYNDKQYEGPHYALVNEKFDILKCPEDNGCDDASIQDREVDSEDMKQVTNNHTAVGEFDDLKEEERASEFVDDNERDVSDYGATGESCSASEDGKAYKDKQYEGTEHGALEDDNIYNPKYYDDDRHADVSTEGREIYSEETREVAADRTAVQKVDDLKEDEIARDLNEVSERNVHVYDSAGESFAALIDARVYNEKQYGQSYNALEDDDIYNHKCSEGDECEGVGAKERESYRLRDTREMIADHSAAEEANDLKEEETTSKSYENTERDVHVLSAARESRSASEDKKVFNNIQYEGTDGNLEADKVYDLKFSEADGRKDIGTEVDEVYNKDTTELRADHTAGEVDDLKEEETAKDPDEGSERGMHVCEPAGESSSASEDESIYNDKQNRGTQVPLEGDKVYDCKCFHIDGYEDVDSKGRDIYSRDTRAVSVNHTTAEVDDLKKGEWVNDSYKYSERGMNVLSGTGRKSCSGSEDENVHIDKQYEETHSADQAYDLKCHENHECEDVEAEDTAIYSNDTREVAANHTVVREADDLKEKQRTSDPNEDSERHTLVYDSAGELYSASENERLYADKQYEETHLVAEGDEVYDSKCSEDDECKRAGTKEGGIDTRDTTEVLADHTTAREMDHLKEDERPRDLINEDSERGMHVYPGAAAESFITSEDKTQNDKQGCCGTHGASEDDKGQICSEDDECEGVGTAERKIHRKDTAVAKVDNRNEERVSDTKKDNEIGMHVHEEEDYCTGSEDGRLSNYKHFEGSHSGLKEDEDSSHLCFEHNGSEEVCISQRQSYSNGSSELITDHSAKEDDDFEEGERRIDYIGSEDRGVHNHIGSEDRGMDNNEQSEDEVSIFEGEEAHNHLCSEAEDIHSNKPLGVNNTLSEEQDGNTRTSKAMSSSNVNSVEEIGTFIDVVREIALDGFKNVQSGDEYGESRLDVLAGNEIEKMNSGVIASVSQNDEVPNLAHSKDEVLYMDRKFEGTNTVFEDEKIHYDKFSEKQHARVHTSKIVNCSVVDDKEIKACADIAREAGIWSFEDVQKCEKVVEKDVNEDLEKGSMTMRSKVEARPYVVLNEDMNAMIDPMSNREDRLLDCILDEGIDENLYDNTGTEVDLVVGEFLDMLGKGNNPASSDYDSDLDSPRAQLLKEFEEKNVLKVAFGLDFDDTEFLQDATSTDEDVETHLQSALQAETEEVVVKQPDFISNHSNASTKTEHEVVLFHHTSFQSRETKDELDQTFSSERFKGEFAYIDHSAPYKWMPKQLQSGWNQVSSIEQLSEQSVYLDDVVKMGAKSENQGEHFLTEGINMELSVQHGANLHLNGTERSHLNVDYGMVREKESALLGDTTKLMFKDEQEQNFPDGNIHFSSKERNTDEDWDFEHDEELVSFLEAVEPETRRPTAQIKQIGSRAKMLEDTEIEALMEEWGLDEEDIMSSPPIPMRRV</sequence>
<dbReference type="Proteomes" id="UP000825935">
    <property type="component" value="Chromosome 28"/>
</dbReference>
<dbReference type="PANTHER" id="PTHR33414">
    <property type="entry name" value="PROTEIN PLASTID MOVEMENT IMPAIRED 1-RELATED 1"/>
    <property type="match status" value="1"/>
</dbReference>
<feature type="region of interest" description="Disordered" evidence="1">
    <location>
        <begin position="1678"/>
        <end position="1711"/>
    </location>
</feature>
<feature type="region of interest" description="Disordered" evidence="1">
    <location>
        <begin position="579"/>
        <end position="624"/>
    </location>
</feature>
<feature type="compositionally biased region" description="Polar residues" evidence="1">
    <location>
        <begin position="93"/>
        <end position="117"/>
    </location>
</feature>
<feature type="compositionally biased region" description="Basic and acidic residues" evidence="1">
    <location>
        <begin position="601"/>
        <end position="616"/>
    </location>
</feature>
<dbReference type="OrthoDB" id="656546at2759"/>
<evidence type="ECO:0000313" key="4">
    <source>
        <dbReference type="Proteomes" id="UP000825935"/>
    </source>
</evidence>